<dbReference type="PROSITE" id="PS50294">
    <property type="entry name" value="WD_REPEATS_REGION"/>
    <property type="match status" value="5"/>
</dbReference>
<feature type="repeat" description="WD" evidence="3">
    <location>
        <begin position="673"/>
        <end position="704"/>
    </location>
</feature>
<dbReference type="PRINTS" id="PR00320">
    <property type="entry name" value="GPROTEINBRPT"/>
</dbReference>
<evidence type="ECO:0000313" key="5">
    <source>
        <dbReference type="EMBL" id="KAG2501788.1"/>
    </source>
</evidence>
<feature type="repeat" description="WD" evidence="3">
    <location>
        <begin position="495"/>
        <end position="536"/>
    </location>
</feature>
<evidence type="ECO:0000256" key="1">
    <source>
        <dbReference type="ARBA" id="ARBA00022574"/>
    </source>
</evidence>
<proteinExistence type="predicted"/>
<dbReference type="SUPFAM" id="SSF50978">
    <property type="entry name" value="WD40 repeat-like"/>
    <property type="match status" value="2"/>
</dbReference>
<dbReference type="AlphaFoldDB" id="A0A835YIE2"/>
<dbReference type="SMART" id="SM00320">
    <property type="entry name" value="WD40"/>
    <property type="match status" value="12"/>
</dbReference>
<protein>
    <submittedName>
        <fullName evidence="5">Uncharacterized protein</fullName>
    </submittedName>
</protein>
<reference evidence="5" key="1">
    <citation type="journal article" date="2020" name="bioRxiv">
        <title>Comparative genomics of Chlamydomonas.</title>
        <authorList>
            <person name="Craig R.J."/>
            <person name="Hasan A.R."/>
            <person name="Ness R.W."/>
            <person name="Keightley P.D."/>
        </authorList>
    </citation>
    <scope>NUCLEOTIDE SEQUENCE</scope>
    <source>
        <strain evidence="5">CCAP 11/70</strain>
    </source>
</reference>
<dbReference type="InterPro" id="IPR036322">
    <property type="entry name" value="WD40_repeat_dom_sf"/>
</dbReference>
<dbReference type="InterPro" id="IPR001680">
    <property type="entry name" value="WD40_rpt"/>
</dbReference>
<dbReference type="Proteomes" id="UP000612055">
    <property type="component" value="Unassembled WGS sequence"/>
</dbReference>
<gene>
    <name evidence="5" type="ORF">HYH03_000288</name>
</gene>
<dbReference type="PROSITE" id="PS50082">
    <property type="entry name" value="WD_REPEATS_2"/>
    <property type="match status" value="6"/>
</dbReference>
<feature type="region of interest" description="Disordered" evidence="4">
    <location>
        <begin position="772"/>
        <end position="815"/>
    </location>
</feature>
<feature type="repeat" description="WD" evidence="3">
    <location>
        <begin position="51"/>
        <end position="82"/>
    </location>
</feature>
<feature type="repeat" description="WD" evidence="3">
    <location>
        <begin position="8"/>
        <end position="50"/>
    </location>
</feature>
<accession>A0A835YIE2</accession>
<dbReference type="EMBL" id="JAEHOE010000001">
    <property type="protein sequence ID" value="KAG2501788.1"/>
    <property type="molecule type" value="Genomic_DNA"/>
</dbReference>
<feature type="repeat" description="WD" evidence="3">
    <location>
        <begin position="213"/>
        <end position="247"/>
    </location>
</feature>
<dbReference type="PROSITE" id="PS00678">
    <property type="entry name" value="WD_REPEATS_1"/>
    <property type="match status" value="1"/>
</dbReference>
<feature type="region of interest" description="Disordered" evidence="4">
    <location>
        <begin position="541"/>
        <end position="562"/>
    </location>
</feature>
<feature type="compositionally biased region" description="Basic residues" evidence="4">
    <location>
        <begin position="783"/>
        <end position="792"/>
    </location>
</feature>
<evidence type="ECO:0000256" key="4">
    <source>
        <dbReference type="SAM" id="MobiDB-lite"/>
    </source>
</evidence>
<dbReference type="InterPro" id="IPR020472">
    <property type="entry name" value="WD40_PAC1"/>
</dbReference>
<keyword evidence="6" id="KW-1185">Reference proteome</keyword>
<dbReference type="OrthoDB" id="6262491at2759"/>
<keyword evidence="1 3" id="KW-0853">WD repeat</keyword>
<name>A0A835YIE2_9CHLO</name>
<dbReference type="PANTHER" id="PTHR19848:SF8">
    <property type="entry name" value="F-BOX AND WD REPEAT DOMAIN CONTAINING 7"/>
    <property type="match status" value="1"/>
</dbReference>
<feature type="repeat" description="WD" evidence="3">
    <location>
        <begin position="453"/>
        <end position="493"/>
    </location>
</feature>
<evidence type="ECO:0000256" key="3">
    <source>
        <dbReference type="PROSITE-ProRule" id="PRU00221"/>
    </source>
</evidence>
<evidence type="ECO:0000256" key="2">
    <source>
        <dbReference type="ARBA" id="ARBA00022737"/>
    </source>
</evidence>
<feature type="region of interest" description="Disordered" evidence="4">
    <location>
        <begin position="843"/>
        <end position="891"/>
    </location>
</feature>
<organism evidence="5 6">
    <name type="scientific">Edaphochlamys debaryana</name>
    <dbReference type="NCBI Taxonomy" id="47281"/>
    <lineage>
        <taxon>Eukaryota</taxon>
        <taxon>Viridiplantae</taxon>
        <taxon>Chlorophyta</taxon>
        <taxon>core chlorophytes</taxon>
        <taxon>Chlorophyceae</taxon>
        <taxon>CS clade</taxon>
        <taxon>Chlamydomonadales</taxon>
        <taxon>Chlamydomonadales incertae sedis</taxon>
        <taxon>Edaphochlamys</taxon>
    </lineage>
</organism>
<keyword evidence="2" id="KW-0677">Repeat</keyword>
<dbReference type="InterPro" id="IPR019775">
    <property type="entry name" value="WD40_repeat_CS"/>
</dbReference>
<dbReference type="PANTHER" id="PTHR19848">
    <property type="entry name" value="WD40 REPEAT PROTEIN"/>
    <property type="match status" value="1"/>
</dbReference>
<comment type="caution">
    <text evidence="5">The sequence shown here is derived from an EMBL/GenBank/DDBJ whole genome shotgun (WGS) entry which is preliminary data.</text>
</comment>
<dbReference type="InterPro" id="IPR015943">
    <property type="entry name" value="WD40/YVTN_repeat-like_dom_sf"/>
</dbReference>
<dbReference type="Gene3D" id="2.130.10.10">
    <property type="entry name" value="YVTN repeat-like/Quinoprotein amine dehydrogenase"/>
    <property type="match status" value="4"/>
</dbReference>
<dbReference type="Pfam" id="PF00400">
    <property type="entry name" value="WD40"/>
    <property type="match status" value="7"/>
</dbReference>
<sequence>MEVIRVLEEAHESPVSSIAYNRVLKELYSSADGDKVIRVWDAKNGVLLRTQHGHKGAVTCLAYSSTCKLLFSSSIDNTIGIWTDKGVNLQMASAEIGPVFSLAWDSKHRYLAVGGNAVVLLFKVDLLEARKTTQQQRSVASGLKDTSVALDPPQILKRLYSPFRGPDFCHTDVVSCMIITETGKIITGGYDKCICMYEYDKLEKPKEAFQRIRKCHTAAIVSMAYDTFTNSILTGSIDGSMKVWSMEGRLLDKFESINDQPVAVAYVPSTNMYWASGRFGRLVAYDPRAPANVTQYVQEASGLDRFKIEYMYAPMGTDMLLGASKTRQLVMWQYNHMGAYRTFRKHEDWVEGVIVVTPAKERPDDDEEEVPPDEIFSCGADGKVLRWQLDVEQNCDVYVCVEEWPLHSKNIYCMVYSPSLNCLITGSEDATIHLHYLHSVVPTYNDVPLPTDFTDHEARISGLALLKGTLLASTSFDKTLRIWDLTTMKPVACVFNAHDSPLQCLEYCEERDELATCGMGNKVKIWNVKRPAQVKHVLSLDHADGPEAGGDDEGGTTGRGPKTNMTWLTKSDLAGLPSASGIVLETIQQANRDVPEVTQVRWVQFRHCWVTAADDDTIRLWSPDGHKLQQFTYTGGSVQCIYVDNVNRLLISAMLNRTAFVYDLDDPMPLARYAGHTDVIRGIGYIKDCDAYVTASWDKSLRLWFRPKDRKAGGGGGGGGGGEGGNAPNMLLLEYDEDEDHFVSEYEKAHPLEMPKALTDINPMKLLQGMGVYDDDDDAPAGGRKKGRGRHKPMAEADLGLDSAAPEPPGTLGAKLDELGRSLLHDINTTAHKRAAAAAAAAAAADDDRGSTRSSQVPTGGLLSRGGAGAGKSITGGALGAGRTGARGPSK</sequence>
<evidence type="ECO:0000313" key="6">
    <source>
        <dbReference type="Proteomes" id="UP000612055"/>
    </source>
</evidence>